<keyword evidence="4" id="KW-1185">Reference proteome</keyword>
<keyword evidence="2 3" id="KW-0413">Isomerase</keyword>
<evidence type="ECO:0000256" key="2">
    <source>
        <dbReference type="ARBA" id="ARBA00023235"/>
    </source>
</evidence>
<comment type="caution">
    <text evidence="3">The sequence shown here is derived from an EMBL/GenBank/DDBJ whole genome shotgun (WGS) entry which is preliminary data.</text>
</comment>
<keyword evidence="1" id="KW-0479">Metal-binding</keyword>
<dbReference type="InterPro" id="IPR000056">
    <property type="entry name" value="Ribul_P_3_epim-like"/>
</dbReference>
<dbReference type="Gene3D" id="3.20.20.70">
    <property type="entry name" value="Aldolase class I"/>
    <property type="match status" value="1"/>
</dbReference>
<gene>
    <name evidence="3" type="ORF">J2S01_001692</name>
</gene>
<accession>A0ABT9Y832</accession>
<dbReference type="InterPro" id="IPR011060">
    <property type="entry name" value="RibuloseP-bd_barrel"/>
</dbReference>
<dbReference type="EC" id="5.1.3.1" evidence="3"/>
<dbReference type="SUPFAM" id="SSF51366">
    <property type="entry name" value="Ribulose-phoshate binding barrel"/>
    <property type="match status" value="1"/>
</dbReference>
<dbReference type="GO" id="GO:0004750">
    <property type="term" value="F:D-ribulose-phosphate 3-epimerase activity"/>
    <property type="evidence" value="ECO:0007669"/>
    <property type="project" value="UniProtKB-EC"/>
</dbReference>
<dbReference type="CDD" id="cd00429">
    <property type="entry name" value="RPE"/>
    <property type="match status" value="1"/>
</dbReference>
<evidence type="ECO:0000313" key="4">
    <source>
        <dbReference type="Proteomes" id="UP001239167"/>
    </source>
</evidence>
<evidence type="ECO:0000313" key="3">
    <source>
        <dbReference type="EMBL" id="MDQ0203972.1"/>
    </source>
</evidence>
<name>A0ABT9Y832_9FIRM</name>
<sequence>MEINLPMPAVSASVSCMDLGHMHAHIKAVENSSVSFFHYDVVDGKFNKCYILGDLLCQYIKNNTKLPVEVHLAVYDIEPYIEVFADKGADYIAVHYEAMKKPHEIFAKIRARGMQPVLAYKADTAPKEDFSELAGQCAWVLKLTVNPGFSGQKIKQESIEHIKTMHDMLKNAGLDTRIQADGNVNKETIKMLAQAGATIFTGGTSGLFLKEGSIQQNIEKLLAPIQLETMQG</sequence>
<dbReference type="EMBL" id="JAUSUE010000011">
    <property type="protein sequence ID" value="MDQ0203972.1"/>
    <property type="molecule type" value="Genomic_DNA"/>
</dbReference>
<protein>
    <submittedName>
        <fullName evidence="3">Ribulose-phosphate 3-epimerase</fullName>
        <ecNumber evidence="3">5.1.3.1</ecNumber>
    </submittedName>
</protein>
<dbReference type="RefSeq" id="WP_231038531.1">
    <property type="nucleotide sequence ID" value="NZ_CP116940.1"/>
</dbReference>
<dbReference type="InterPro" id="IPR013785">
    <property type="entry name" value="Aldolase_TIM"/>
</dbReference>
<evidence type="ECO:0000256" key="1">
    <source>
        <dbReference type="ARBA" id="ARBA00022723"/>
    </source>
</evidence>
<organism evidence="3 4">
    <name type="scientific">Pectinatus haikarae</name>
    <dbReference type="NCBI Taxonomy" id="349096"/>
    <lineage>
        <taxon>Bacteria</taxon>
        <taxon>Bacillati</taxon>
        <taxon>Bacillota</taxon>
        <taxon>Negativicutes</taxon>
        <taxon>Selenomonadales</taxon>
        <taxon>Selenomonadaceae</taxon>
        <taxon>Pectinatus</taxon>
    </lineage>
</organism>
<dbReference type="Pfam" id="PF00834">
    <property type="entry name" value="Ribul_P_3_epim"/>
    <property type="match status" value="1"/>
</dbReference>
<dbReference type="Proteomes" id="UP001239167">
    <property type="component" value="Unassembled WGS sequence"/>
</dbReference>
<proteinExistence type="predicted"/>
<reference evidence="3 4" key="1">
    <citation type="submission" date="2023-07" db="EMBL/GenBank/DDBJ databases">
        <title>Genomic Encyclopedia of Type Strains, Phase IV (KMG-IV): sequencing the most valuable type-strain genomes for metagenomic binning, comparative biology and taxonomic classification.</title>
        <authorList>
            <person name="Goeker M."/>
        </authorList>
    </citation>
    <scope>NUCLEOTIDE SEQUENCE [LARGE SCALE GENOMIC DNA]</scope>
    <source>
        <strain evidence="3 4">DSM 16980</strain>
    </source>
</reference>
<dbReference type="PANTHER" id="PTHR11749">
    <property type="entry name" value="RIBULOSE-5-PHOSPHATE-3-EPIMERASE"/>
    <property type="match status" value="1"/>
</dbReference>